<comment type="caution">
    <text evidence="1">The sequence shown here is derived from an EMBL/GenBank/DDBJ whole genome shotgun (WGS) entry which is preliminary data.</text>
</comment>
<name>A0ABV3X576_9FIRM</name>
<organism evidence="1 2">
    <name type="scientific">Selenomonas sputigena</name>
    <dbReference type="NCBI Taxonomy" id="69823"/>
    <lineage>
        <taxon>Bacteria</taxon>
        <taxon>Bacillati</taxon>
        <taxon>Bacillota</taxon>
        <taxon>Negativicutes</taxon>
        <taxon>Selenomonadales</taxon>
        <taxon>Selenomonadaceae</taxon>
        <taxon>Selenomonas</taxon>
    </lineage>
</organism>
<proteinExistence type="predicted"/>
<gene>
    <name evidence="1" type="ORF">QCO44_06780</name>
</gene>
<dbReference type="EMBL" id="JARVLH010000003">
    <property type="protein sequence ID" value="MEX5285341.1"/>
    <property type="molecule type" value="Genomic_DNA"/>
</dbReference>
<protein>
    <submittedName>
        <fullName evidence="1">Uncharacterized protein</fullName>
    </submittedName>
</protein>
<evidence type="ECO:0000313" key="1">
    <source>
        <dbReference type="EMBL" id="MEX5285341.1"/>
    </source>
</evidence>
<reference evidence="1 2" key="1">
    <citation type="submission" date="2023-04" db="EMBL/GenBank/DDBJ databases">
        <title>Genome Sequence of Selenomonas sputigena ATCC 33150.</title>
        <authorList>
            <person name="Miller D.P."/>
            <person name="Anvari S."/>
            <person name="Polson S.W."/>
            <person name="Macdonald M."/>
            <person name="Mcdowell J.V."/>
        </authorList>
    </citation>
    <scope>NUCLEOTIDE SEQUENCE [LARGE SCALE GENOMIC DNA]</scope>
    <source>
        <strain evidence="1 2">ATCC 33150</strain>
    </source>
</reference>
<dbReference type="Proteomes" id="UP001559623">
    <property type="component" value="Unassembled WGS sequence"/>
</dbReference>
<sequence>MAFKYINPGYANLLDTDTGKTVEGEKYSRSGISFWQPKKERGIVLAEAVTELYGKFDVYLHRESDSSEDNFEVKVALAGWHGARISKRYDDWYVSGTLHASSVISVTGSTDYQNFKERSHLKLDDVNTLYFHVKYKPGTREGSVTLIVNGAELSTKSYEGDGVFQESKVLEIVSTARHGLISNIILSDREIDPREQVVMLPGTITETTMTNSGDGIYTATAAGQILLQTADTTALAAAYGEESQVTGIALVGNPAYRTAEGLCALTALEKNGETVTEYGRHILKGQPTGAIVDSRAVAMRLTELAGRKFGWKAGE</sequence>
<dbReference type="RefSeq" id="WP_368847067.1">
    <property type="nucleotide sequence ID" value="NZ_CP194411.1"/>
</dbReference>
<keyword evidence="2" id="KW-1185">Reference proteome</keyword>
<evidence type="ECO:0000313" key="2">
    <source>
        <dbReference type="Proteomes" id="UP001559623"/>
    </source>
</evidence>
<accession>A0ABV3X576</accession>